<dbReference type="InterPro" id="IPR036291">
    <property type="entry name" value="NAD(P)-bd_dom_sf"/>
</dbReference>
<evidence type="ECO:0000256" key="3">
    <source>
        <dbReference type="ARBA" id="ARBA00023002"/>
    </source>
</evidence>
<keyword evidence="3" id="KW-0560">Oxidoreductase</keyword>
<dbReference type="PRINTS" id="PR00081">
    <property type="entry name" value="GDHRDH"/>
</dbReference>
<keyword evidence="5" id="KW-1185">Reference proteome</keyword>
<dbReference type="PRINTS" id="PR00080">
    <property type="entry name" value="SDRFAMILY"/>
</dbReference>
<dbReference type="CDD" id="cd05233">
    <property type="entry name" value="SDR_c"/>
    <property type="match status" value="1"/>
</dbReference>
<dbReference type="PROSITE" id="PS00061">
    <property type="entry name" value="ADH_SHORT"/>
    <property type="match status" value="1"/>
</dbReference>
<comment type="similarity">
    <text evidence="1">Belongs to the short-chain dehydrogenases/reductases (SDR) family.</text>
</comment>
<dbReference type="PANTHER" id="PTHR24321:SF12">
    <property type="entry name" value="SHORT-CHAIN DEHYDROGENASE_REDUCTASE FAMILY, PUTATIVE (AFU_ORTHOLOGUE AFUA_5G14340)-RELATED"/>
    <property type="match status" value="1"/>
</dbReference>
<keyword evidence="2" id="KW-0521">NADP</keyword>
<evidence type="ECO:0000256" key="1">
    <source>
        <dbReference type="ARBA" id="ARBA00006484"/>
    </source>
</evidence>
<accession>A0ABR3Z1K7</accession>
<proteinExistence type="inferred from homology"/>
<organism evidence="4 5">
    <name type="scientific">Sporothrix stenoceras</name>
    <dbReference type="NCBI Taxonomy" id="5173"/>
    <lineage>
        <taxon>Eukaryota</taxon>
        <taxon>Fungi</taxon>
        <taxon>Dikarya</taxon>
        <taxon>Ascomycota</taxon>
        <taxon>Pezizomycotina</taxon>
        <taxon>Sordariomycetes</taxon>
        <taxon>Sordariomycetidae</taxon>
        <taxon>Ophiostomatales</taxon>
        <taxon>Ophiostomataceae</taxon>
        <taxon>Sporothrix</taxon>
    </lineage>
</organism>
<dbReference type="Pfam" id="PF13561">
    <property type="entry name" value="adh_short_C2"/>
    <property type="match status" value="1"/>
</dbReference>
<reference evidence="4 5" key="1">
    <citation type="journal article" date="2024" name="IMA Fungus">
        <title>IMA Genome - F19 : A genome assembly and annotation guide to empower mycologists, including annotated draft genome sequences of Ceratocystis pirilliformis, Diaporthe australafricana, Fusarium ophioides, Paecilomyces lecythidis, and Sporothrix stenoceras.</title>
        <authorList>
            <person name="Aylward J."/>
            <person name="Wilson A.M."/>
            <person name="Visagie C.M."/>
            <person name="Spraker J."/>
            <person name="Barnes I."/>
            <person name="Buitendag C."/>
            <person name="Ceriani C."/>
            <person name="Del Mar Angel L."/>
            <person name="du Plessis D."/>
            <person name="Fuchs T."/>
            <person name="Gasser K."/>
            <person name="Kramer D."/>
            <person name="Li W."/>
            <person name="Munsamy K."/>
            <person name="Piso A."/>
            <person name="Price J.L."/>
            <person name="Sonnekus B."/>
            <person name="Thomas C."/>
            <person name="van der Nest A."/>
            <person name="van Dijk A."/>
            <person name="van Heerden A."/>
            <person name="van Vuuren N."/>
            <person name="Yilmaz N."/>
            <person name="Duong T.A."/>
            <person name="van der Merwe N.A."/>
            <person name="Wingfield M.J."/>
            <person name="Wingfield B.D."/>
        </authorList>
    </citation>
    <scope>NUCLEOTIDE SEQUENCE [LARGE SCALE GENOMIC DNA]</scope>
    <source>
        <strain evidence="4 5">CMW 5346</strain>
    </source>
</reference>
<evidence type="ECO:0000313" key="4">
    <source>
        <dbReference type="EMBL" id="KAL1893923.1"/>
    </source>
</evidence>
<dbReference type="Proteomes" id="UP001583186">
    <property type="component" value="Unassembled WGS sequence"/>
</dbReference>
<dbReference type="PANTHER" id="PTHR24321">
    <property type="entry name" value="DEHYDROGENASES, SHORT CHAIN"/>
    <property type="match status" value="1"/>
</dbReference>
<name>A0ABR3Z1K7_9PEZI</name>
<dbReference type="InterPro" id="IPR020904">
    <property type="entry name" value="Sc_DH/Rdtase_CS"/>
</dbReference>
<gene>
    <name evidence="4" type="ORF">Sste5346_006064</name>
</gene>
<evidence type="ECO:0000256" key="2">
    <source>
        <dbReference type="ARBA" id="ARBA00022857"/>
    </source>
</evidence>
<comment type="caution">
    <text evidence="4">The sequence shown here is derived from an EMBL/GenBank/DDBJ whole genome shotgun (WGS) entry which is preliminary data.</text>
</comment>
<dbReference type="InterPro" id="IPR002347">
    <property type="entry name" value="SDR_fam"/>
</dbReference>
<protein>
    <submittedName>
        <fullName evidence="4">Uncharacterized protein</fullName>
    </submittedName>
</protein>
<evidence type="ECO:0000313" key="5">
    <source>
        <dbReference type="Proteomes" id="UP001583186"/>
    </source>
</evidence>
<sequence length="273" mass="28814">MALPLTGKVALITGASSGMGRATAISLAERGAKIVCADLQEKPNPRGFEADLDKTTPEVIAAKGGEAIFQAVDIADVAQVDAVFEKTVATYGRLDIVVSCAGYWTTFRLFGDEDEDLWAKMVAVNTLGTARMNRLAIRQFLKQEIDPVWGSRGRIVNVSSCAGVTGFPGEVAYSATKASVNHMTRAGALDHAKDSVNINCVAPGVVATGMARGNLESDSIRSLMERATPWPRLGKPADIAGAIVFLCMPESQWMTGQVLCVDGGMTIGVPPPT</sequence>
<dbReference type="EMBL" id="JAWCUI010000035">
    <property type="protein sequence ID" value="KAL1893923.1"/>
    <property type="molecule type" value="Genomic_DNA"/>
</dbReference>
<dbReference type="SUPFAM" id="SSF51735">
    <property type="entry name" value="NAD(P)-binding Rossmann-fold domains"/>
    <property type="match status" value="1"/>
</dbReference>
<dbReference type="Gene3D" id="3.40.50.720">
    <property type="entry name" value="NAD(P)-binding Rossmann-like Domain"/>
    <property type="match status" value="1"/>
</dbReference>